<keyword evidence="1" id="KW-0489">Methyltransferase</keyword>
<dbReference type="PANTHER" id="PTHR43464:SF19">
    <property type="entry name" value="UBIQUINONE BIOSYNTHESIS O-METHYLTRANSFERASE, MITOCHONDRIAL"/>
    <property type="match status" value="1"/>
</dbReference>
<feature type="domain" description="Methyltransferase" evidence="5">
    <location>
        <begin position="62"/>
        <end position="151"/>
    </location>
</feature>
<dbReference type="EMBL" id="BAABJM010000004">
    <property type="protein sequence ID" value="GAA5060680.1"/>
    <property type="molecule type" value="Genomic_DNA"/>
</dbReference>
<proteinExistence type="predicted"/>
<gene>
    <name evidence="6" type="ORF">GCM10023318_42430</name>
</gene>
<comment type="caution">
    <text evidence="6">The sequence shown here is derived from an EMBL/GenBank/DDBJ whole genome shotgun (WGS) entry which is preliminary data.</text>
</comment>
<dbReference type="CDD" id="cd02440">
    <property type="entry name" value="AdoMet_MTases"/>
    <property type="match status" value="1"/>
</dbReference>
<keyword evidence="2" id="KW-0808">Transferase</keyword>
<dbReference type="InterPro" id="IPR029063">
    <property type="entry name" value="SAM-dependent_MTases_sf"/>
</dbReference>
<protein>
    <recommendedName>
        <fullName evidence="5">Methyltransferase domain-containing protein</fullName>
    </recommendedName>
</protein>
<organism evidence="6 7">
    <name type="scientific">Nocardia callitridis</name>
    <dbReference type="NCBI Taxonomy" id="648753"/>
    <lineage>
        <taxon>Bacteria</taxon>
        <taxon>Bacillati</taxon>
        <taxon>Actinomycetota</taxon>
        <taxon>Actinomycetes</taxon>
        <taxon>Mycobacteriales</taxon>
        <taxon>Nocardiaceae</taxon>
        <taxon>Nocardia</taxon>
    </lineage>
</organism>
<keyword evidence="7" id="KW-1185">Reference proteome</keyword>
<sequence>MSNRRDARGDDPFGGRRPTSHERAAGRPWNASYADGPAPWDTGAPQPAVVRLVADGVFSGTVLDAGCGTGENALCVAALGIPVLGVDVAETALAMARAKSEQRALAAEFAWADALRLDRLDRTFDTVLDCGLFHTFDRTERAEYLTSLAAVSAARTMLYLLCLSDQGSATGPHPVAREELSAAFDLAEGWRVVGIEPDRIRTRFHDENGAPAWLATVERAT</sequence>
<feature type="region of interest" description="Disordered" evidence="4">
    <location>
        <begin position="1"/>
        <end position="40"/>
    </location>
</feature>
<dbReference type="RefSeq" id="WP_345497313.1">
    <property type="nucleotide sequence ID" value="NZ_BAABJM010000004.1"/>
</dbReference>
<feature type="compositionally biased region" description="Basic and acidic residues" evidence="4">
    <location>
        <begin position="1"/>
        <end position="25"/>
    </location>
</feature>
<dbReference type="Proteomes" id="UP001500603">
    <property type="component" value="Unassembled WGS sequence"/>
</dbReference>
<accession>A0ABP9KKB7</accession>
<dbReference type="PANTHER" id="PTHR43464">
    <property type="entry name" value="METHYLTRANSFERASE"/>
    <property type="match status" value="1"/>
</dbReference>
<dbReference type="PROSITE" id="PS51585">
    <property type="entry name" value="SAM_MT_TPMT"/>
    <property type="match status" value="1"/>
</dbReference>
<evidence type="ECO:0000256" key="3">
    <source>
        <dbReference type="ARBA" id="ARBA00022691"/>
    </source>
</evidence>
<evidence type="ECO:0000313" key="6">
    <source>
        <dbReference type="EMBL" id="GAA5060680.1"/>
    </source>
</evidence>
<dbReference type="Pfam" id="PF13649">
    <property type="entry name" value="Methyltransf_25"/>
    <property type="match status" value="1"/>
</dbReference>
<dbReference type="SUPFAM" id="SSF53335">
    <property type="entry name" value="S-adenosyl-L-methionine-dependent methyltransferases"/>
    <property type="match status" value="1"/>
</dbReference>
<evidence type="ECO:0000259" key="5">
    <source>
        <dbReference type="Pfam" id="PF13649"/>
    </source>
</evidence>
<evidence type="ECO:0000256" key="1">
    <source>
        <dbReference type="ARBA" id="ARBA00022603"/>
    </source>
</evidence>
<name>A0ABP9KKB7_9NOCA</name>
<evidence type="ECO:0000313" key="7">
    <source>
        <dbReference type="Proteomes" id="UP001500603"/>
    </source>
</evidence>
<dbReference type="InterPro" id="IPR041698">
    <property type="entry name" value="Methyltransf_25"/>
</dbReference>
<keyword evidence="3" id="KW-0949">S-adenosyl-L-methionine</keyword>
<reference evidence="7" key="1">
    <citation type="journal article" date="2019" name="Int. J. Syst. Evol. Microbiol.">
        <title>The Global Catalogue of Microorganisms (GCM) 10K type strain sequencing project: providing services to taxonomists for standard genome sequencing and annotation.</title>
        <authorList>
            <consortium name="The Broad Institute Genomics Platform"/>
            <consortium name="The Broad Institute Genome Sequencing Center for Infectious Disease"/>
            <person name="Wu L."/>
            <person name="Ma J."/>
        </authorList>
    </citation>
    <scope>NUCLEOTIDE SEQUENCE [LARGE SCALE GENOMIC DNA]</scope>
    <source>
        <strain evidence="7">JCM 18298</strain>
    </source>
</reference>
<evidence type="ECO:0000256" key="4">
    <source>
        <dbReference type="SAM" id="MobiDB-lite"/>
    </source>
</evidence>
<evidence type="ECO:0000256" key="2">
    <source>
        <dbReference type="ARBA" id="ARBA00022679"/>
    </source>
</evidence>
<dbReference type="Gene3D" id="3.40.50.150">
    <property type="entry name" value="Vaccinia Virus protein VP39"/>
    <property type="match status" value="1"/>
</dbReference>
<dbReference type="InterPro" id="IPR008854">
    <property type="entry name" value="TPMT"/>
</dbReference>